<organism evidence="1 2">
    <name type="scientific">Geotoga petraea</name>
    <dbReference type="NCBI Taxonomy" id="28234"/>
    <lineage>
        <taxon>Bacteria</taxon>
        <taxon>Thermotogati</taxon>
        <taxon>Thermotogota</taxon>
        <taxon>Thermotogae</taxon>
        <taxon>Petrotogales</taxon>
        <taxon>Petrotogaceae</taxon>
        <taxon>Geotoga</taxon>
    </lineage>
</organism>
<evidence type="ECO:0000313" key="2">
    <source>
        <dbReference type="Proteomes" id="UP000199322"/>
    </source>
</evidence>
<dbReference type="RefSeq" id="WP_091405031.1">
    <property type="nucleotide sequence ID" value="NZ_FMYV01000008.1"/>
</dbReference>
<dbReference type="Proteomes" id="UP000199322">
    <property type="component" value="Unassembled WGS sequence"/>
</dbReference>
<dbReference type="AlphaFoldDB" id="A0A1G6PJP5"/>
<sequence>MKKNLVFLLLILVTIFSFSGKIRIAQQFGLGYAPLLVVKHMNLIEKYAPGTEVEWMTLGSGAAINEALIAGKLDIGSMGVGPYLIGVDKGAPWKMATPLVVQPLGLQTNNDNIKSLKDIKPTHRIALPSPGSIQHILLAMAAEKELGNARALDMNIVAMAHPDGANALISGSGGITAHFTSPPYIFEELKSENIHQVVDAFDAAGEKFTFLVSVATEKFHNNNPELYSAFVNAINEAMYEINYNTDEVAELLTQDFDLGKETIKEYLTWEGTNFTSTPYGIERFISFMKKVGYLRNDLDKNEELYWENVLAIIGKQN</sequence>
<keyword evidence="2" id="KW-1185">Reference proteome</keyword>
<dbReference type="PANTHER" id="PTHR30024">
    <property type="entry name" value="ALIPHATIC SULFONATES-BINDING PROTEIN-RELATED"/>
    <property type="match status" value="1"/>
</dbReference>
<gene>
    <name evidence="1" type="ORF">SAMN04488588_1811</name>
</gene>
<proteinExistence type="predicted"/>
<accession>A0A1G6PJP5</accession>
<dbReference type="SUPFAM" id="SSF53850">
    <property type="entry name" value="Periplasmic binding protein-like II"/>
    <property type="match status" value="1"/>
</dbReference>
<name>A0A1G6PJP5_9BACT</name>
<protein>
    <submittedName>
        <fullName evidence="1">NitT/TauT family transport system substrate-binding protein</fullName>
    </submittedName>
</protein>
<dbReference type="EMBL" id="FMYV01000008">
    <property type="protein sequence ID" value="SDC79585.1"/>
    <property type="molecule type" value="Genomic_DNA"/>
</dbReference>
<reference evidence="1 2" key="1">
    <citation type="submission" date="2016-10" db="EMBL/GenBank/DDBJ databases">
        <authorList>
            <person name="de Groot N.N."/>
        </authorList>
    </citation>
    <scope>NUCLEOTIDE SEQUENCE [LARGE SCALE GENOMIC DNA]</scope>
    <source>
        <strain evidence="1 2">WG14</strain>
    </source>
</reference>
<dbReference type="PANTHER" id="PTHR30024:SF2">
    <property type="entry name" value="ABC TRANSPORTER SUBSTRATE-BINDING PROTEIN"/>
    <property type="match status" value="1"/>
</dbReference>
<evidence type="ECO:0000313" key="1">
    <source>
        <dbReference type="EMBL" id="SDC79585.1"/>
    </source>
</evidence>
<dbReference type="Pfam" id="PF13379">
    <property type="entry name" value="NMT1_2"/>
    <property type="match status" value="1"/>
</dbReference>
<dbReference type="Gene3D" id="3.40.190.10">
    <property type="entry name" value="Periplasmic binding protein-like II"/>
    <property type="match status" value="2"/>
</dbReference>
<dbReference type="STRING" id="28234.SAMN04488588_1811"/>